<reference evidence="2 3" key="1">
    <citation type="submission" date="2024-09" db="EMBL/GenBank/DDBJ databases">
        <title>Chromosome-scale assembly of Riccia fluitans.</title>
        <authorList>
            <person name="Paukszto L."/>
            <person name="Sawicki J."/>
            <person name="Karawczyk K."/>
            <person name="Piernik-Szablinska J."/>
            <person name="Szczecinska M."/>
            <person name="Mazdziarz M."/>
        </authorList>
    </citation>
    <scope>NUCLEOTIDE SEQUENCE [LARGE SCALE GENOMIC DNA]</scope>
    <source>
        <strain evidence="2">Rf_01</strain>
        <tissue evidence="2">Aerial parts of the thallus</tissue>
    </source>
</reference>
<keyword evidence="3" id="KW-1185">Reference proteome</keyword>
<gene>
    <name evidence="2" type="ORF">R1flu_014624</name>
</gene>
<evidence type="ECO:0000313" key="2">
    <source>
        <dbReference type="EMBL" id="KAL2629938.1"/>
    </source>
</evidence>
<organism evidence="2 3">
    <name type="scientific">Riccia fluitans</name>
    <dbReference type="NCBI Taxonomy" id="41844"/>
    <lineage>
        <taxon>Eukaryota</taxon>
        <taxon>Viridiplantae</taxon>
        <taxon>Streptophyta</taxon>
        <taxon>Embryophyta</taxon>
        <taxon>Marchantiophyta</taxon>
        <taxon>Marchantiopsida</taxon>
        <taxon>Marchantiidae</taxon>
        <taxon>Marchantiales</taxon>
        <taxon>Ricciaceae</taxon>
        <taxon>Riccia</taxon>
    </lineage>
</organism>
<evidence type="ECO:0000313" key="3">
    <source>
        <dbReference type="Proteomes" id="UP001605036"/>
    </source>
</evidence>
<proteinExistence type="predicted"/>
<dbReference type="AlphaFoldDB" id="A0ABD1YGW7"/>
<protein>
    <submittedName>
        <fullName evidence="2">Uncharacterized protein</fullName>
    </submittedName>
</protein>
<comment type="caution">
    <text evidence="2">The sequence shown here is derived from an EMBL/GenBank/DDBJ whole genome shotgun (WGS) entry which is preliminary data.</text>
</comment>
<sequence>MNARSIGLGPPMIDATVAAVGESLKFGSRTSLSVGWDFRHKERPCAGKFVKTSRRVGHRLDFNQNGWNQMLTAVILQWEVAAWDSLRTTWIQEENQQPILTPDSKGSRSGSADVEIAQP</sequence>
<accession>A0ABD1YGW7</accession>
<dbReference type="Proteomes" id="UP001605036">
    <property type="component" value="Unassembled WGS sequence"/>
</dbReference>
<dbReference type="EMBL" id="JBHFFA010000004">
    <property type="protein sequence ID" value="KAL2629938.1"/>
    <property type="molecule type" value="Genomic_DNA"/>
</dbReference>
<name>A0ABD1YGW7_9MARC</name>
<feature type="region of interest" description="Disordered" evidence="1">
    <location>
        <begin position="94"/>
        <end position="119"/>
    </location>
</feature>
<evidence type="ECO:0000256" key="1">
    <source>
        <dbReference type="SAM" id="MobiDB-lite"/>
    </source>
</evidence>